<feature type="domain" description="PAC" evidence="8">
    <location>
        <begin position="276"/>
        <end position="327"/>
    </location>
</feature>
<dbReference type="Pfam" id="PF08448">
    <property type="entry name" value="PAS_4"/>
    <property type="match status" value="1"/>
</dbReference>
<evidence type="ECO:0000313" key="10">
    <source>
        <dbReference type="Proteomes" id="UP000717634"/>
    </source>
</evidence>
<dbReference type="Pfam" id="PF13426">
    <property type="entry name" value="PAS_9"/>
    <property type="match status" value="2"/>
</dbReference>
<evidence type="ECO:0000256" key="5">
    <source>
        <dbReference type="ARBA" id="ARBA00023012"/>
    </source>
</evidence>
<proteinExistence type="predicted"/>
<dbReference type="EC" id="2.7.13.3" evidence="2"/>
<dbReference type="Gene3D" id="3.30.450.20">
    <property type="entry name" value="PAS domain"/>
    <property type="match status" value="3"/>
</dbReference>
<dbReference type="PROSITE" id="PS50109">
    <property type="entry name" value="HIS_KIN"/>
    <property type="match status" value="1"/>
</dbReference>
<keyword evidence="5" id="KW-0902">Two-component regulatory system</keyword>
<dbReference type="InterPro" id="IPR013656">
    <property type="entry name" value="PAS_4"/>
</dbReference>
<dbReference type="PANTHER" id="PTHR24421:SF10">
    <property type="entry name" value="NITRATE_NITRITE SENSOR PROTEIN NARQ"/>
    <property type="match status" value="1"/>
</dbReference>
<organism evidence="9 10">
    <name type="scientific">Hymenobacter artigasi</name>
    <dbReference type="NCBI Taxonomy" id="2719616"/>
    <lineage>
        <taxon>Bacteria</taxon>
        <taxon>Pseudomonadati</taxon>
        <taxon>Bacteroidota</taxon>
        <taxon>Cytophagia</taxon>
        <taxon>Cytophagales</taxon>
        <taxon>Hymenobacteraceae</taxon>
        <taxon>Hymenobacter</taxon>
    </lineage>
</organism>
<keyword evidence="3" id="KW-0808">Transferase</keyword>
<dbReference type="NCBIfam" id="TIGR00229">
    <property type="entry name" value="sensory_box"/>
    <property type="match status" value="2"/>
</dbReference>
<dbReference type="CDD" id="cd16917">
    <property type="entry name" value="HATPase_UhpB-NarQ-NarX-like"/>
    <property type="match status" value="1"/>
</dbReference>
<dbReference type="SMART" id="SM00387">
    <property type="entry name" value="HATPase_c"/>
    <property type="match status" value="1"/>
</dbReference>
<dbReference type="Pfam" id="PF02518">
    <property type="entry name" value="HATPase_c"/>
    <property type="match status" value="1"/>
</dbReference>
<keyword evidence="10" id="KW-1185">Reference proteome</keyword>
<dbReference type="InterPro" id="IPR000700">
    <property type="entry name" value="PAS-assoc_C"/>
</dbReference>
<name>A0ABX1HPZ5_9BACT</name>
<evidence type="ECO:0000313" key="9">
    <source>
        <dbReference type="EMBL" id="NKI91151.1"/>
    </source>
</evidence>
<dbReference type="Gene3D" id="1.20.5.1930">
    <property type="match status" value="1"/>
</dbReference>
<comment type="catalytic activity">
    <reaction evidence="1">
        <text>ATP + protein L-histidine = ADP + protein N-phospho-L-histidine.</text>
        <dbReference type="EC" id="2.7.13.3"/>
    </reaction>
</comment>
<evidence type="ECO:0000259" key="8">
    <source>
        <dbReference type="PROSITE" id="PS50113"/>
    </source>
</evidence>
<sequence>MLPPDTPAPLTDLHASLLELRTRAEQRRALVTQPTELHSPEEMQRLVQELQVHQIELEMQYEELLLTQTEAQAARSEYVDLYDYAPVGYFTLTDTGLIEQLNFCGARLLGTVRQQLVRRRFALFVVSAQRLNFGQFLARVFSSDSTQSIELKLQQEDGTTFFGQLEGLRVDTPAGPQCRLAVLDTTARQQATAALAASEARFRKLFTESCSAVVLVQGYHFVDCNAAALRLLGAADRQQLVGQVAWAHSPEYQPDGRRTIDLFHDTMAEALRTGSQRCEVVMRHASGKEIWVEAVLTPIELGGSTPVVHTVWRDITAARQAQQQLRQSKEFTESLLDNTVDGIIAVDQAQCITAWNAQATTYFGREAAEVLGRPLAEVLPYFNNESQQLVARALAGERIDLFGREFQQRPGRYDVHIVPLYHSGESQPSGVLTVVRDVTERDRLAEEATQQRLRRQQEVLAAILDTQETERKRIAEALHNGLGQLLYATKLSLAGRAGVPGLARESLKLLDEAIRATRTISFELTPGVLEDFGLQTALQELVKRIAPAGLPVRLHLLGLGHRLNSQAEIGVYRTVQELLNNVMKHAHATEAVVHVAYENGRLDVSVEDNGRGFEPALLVGQPLPGIGLAGVRNRVALLGGRLAISSRLGQGTIVSFELEV</sequence>
<dbReference type="Proteomes" id="UP000717634">
    <property type="component" value="Unassembled WGS sequence"/>
</dbReference>
<evidence type="ECO:0000256" key="2">
    <source>
        <dbReference type="ARBA" id="ARBA00012438"/>
    </source>
</evidence>
<evidence type="ECO:0000256" key="4">
    <source>
        <dbReference type="ARBA" id="ARBA00022777"/>
    </source>
</evidence>
<dbReference type="CDD" id="cd00130">
    <property type="entry name" value="PAS"/>
    <property type="match status" value="1"/>
</dbReference>
<dbReference type="SUPFAM" id="SSF55874">
    <property type="entry name" value="ATPase domain of HSP90 chaperone/DNA topoisomerase II/histidine kinase"/>
    <property type="match status" value="1"/>
</dbReference>
<dbReference type="InterPro" id="IPR003594">
    <property type="entry name" value="HATPase_dom"/>
</dbReference>
<dbReference type="PROSITE" id="PS50113">
    <property type="entry name" value="PAC"/>
    <property type="match status" value="1"/>
</dbReference>
<keyword evidence="4" id="KW-0418">Kinase</keyword>
<evidence type="ECO:0000256" key="1">
    <source>
        <dbReference type="ARBA" id="ARBA00000085"/>
    </source>
</evidence>
<evidence type="ECO:0000256" key="3">
    <source>
        <dbReference type="ARBA" id="ARBA00022679"/>
    </source>
</evidence>
<dbReference type="InterPro" id="IPR005467">
    <property type="entry name" value="His_kinase_dom"/>
</dbReference>
<dbReference type="SMART" id="SM00091">
    <property type="entry name" value="PAS"/>
    <property type="match status" value="3"/>
</dbReference>
<dbReference type="PROSITE" id="PS50112">
    <property type="entry name" value="PAS"/>
    <property type="match status" value="1"/>
</dbReference>
<gene>
    <name evidence="9" type="ORF">HBN54_003763</name>
</gene>
<feature type="domain" description="PAS" evidence="7">
    <location>
        <begin position="328"/>
        <end position="394"/>
    </location>
</feature>
<dbReference type="InterPro" id="IPR036890">
    <property type="entry name" value="HATPase_C_sf"/>
</dbReference>
<dbReference type="SUPFAM" id="SSF55785">
    <property type="entry name" value="PYP-like sensor domain (PAS domain)"/>
    <property type="match status" value="3"/>
</dbReference>
<dbReference type="EMBL" id="JAAVTK010000013">
    <property type="protein sequence ID" value="NKI91151.1"/>
    <property type="molecule type" value="Genomic_DNA"/>
</dbReference>
<dbReference type="RefSeq" id="WP_168674719.1">
    <property type="nucleotide sequence ID" value="NZ_JAAVTK010000013.1"/>
</dbReference>
<feature type="domain" description="Histidine kinase" evidence="6">
    <location>
        <begin position="571"/>
        <end position="660"/>
    </location>
</feature>
<dbReference type="Gene3D" id="3.30.565.10">
    <property type="entry name" value="Histidine kinase-like ATPase, C-terminal domain"/>
    <property type="match status" value="1"/>
</dbReference>
<reference evidence="9 10" key="1">
    <citation type="submission" date="2020-03" db="EMBL/GenBank/DDBJ databases">
        <title>Genomic Encyclopedia of Type Strains, Phase IV (KMG-V): Genome sequencing to study the core and pangenomes of soil and plant-associated prokaryotes.</title>
        <authorList>
            <person name="Whitman W."/>
        </authorList>
    </citation>
    <scope>NUCLEOTIDE SEQUENCE [LARGE SCALE GENOMIC DNA]</scope>
    <source>
        <strain evidence="9 10">1B</strain>
    </source>
</reference>
<evidence type="ECO:0000259" key="6">
    <source>
        <dbReference type="PROSITE" id="PS50109"/>
    </source>
</evidence>
<dbReference type="InterPro" id="IPR035965">
    <property type="entry name" value="PAS-like_dom_sf"/>
</dbReference>
<comment type="caution">
    <text evidence="9">The sequence shown here is derived from an EMBL/GenBank/DDBJ whole genome shotgun (WGS) entry which is preliminary data.</text>
</comment>
<dbReference type="InterPro" id="IPR000014">
    <property type="entry name" value="PAS"/>
</dbReference>
<dbReference type="InterPro" id="IPR050482">
    <property type="entry name" value="Sensor_HK_TwoCompSys"/>
</dbReference>
<evidence type="ECO:0000259" key="7">
    <source>
        <dbReference type="PROSITE" id="PS50112"/>
    </source>
</evidence>
<dbReference type="PANTHER" id="PTHR24421">
    <property type="entry name" value="NITRATE/NITRITE SENSOR PROTEIN NARX-RELATED"/>
    <property type="match status" value="1"/>
</dbReference>
<protein>
    <recommendedName>
        <fullName evidence="2">histidine kinase</fullName>
        <ecNumber evidence="2">2.7.13.3</ecNumber>
    </recommendedName>
</protein>
<accession>A0ABX1HPZ5</accession>